<evidence type="ECO:0000256" key="3">
    <source>
        <dbReference type="ARBA" id="ARBA00004629"/>
    </source>
</evidence>
<dbReference type="GO" id="GO:0008608">
    <property type="term" value="P:attachment of spindle microtubules to kinetochore"/>
    <property type="evidence" value="ECO:0007669"/>
    <property type="project" value="InterPro"/>
</dbReference>
<dbReference type="Pfam" id="PF08287">
    <property type="entry name" value="DASH_Spc19"/>
    <property type="match status" value="1"/>
</dbReference>
<evidence type="ECO:0000256" key="14">
    <source>
        <dbReference type="SAM" id="MobiDB-lite"/>
    </source>
</evidence>
<dbReference type="AlphaFoldDB" id="A0A4R8TCC2"/>
<evidence type="ECO:0000256" key="2">
    <source>
        <dbReference type="ARBA" id="ARBA00004186"/>
    </source>
</evidence>
<keyword evidence="11" id="KW-0137">Centromere</keyword>
<keyword evidence="16" id="KW-1185">Reference proteome</keyword>
<evidence type="ECO:0000256" key="6">
    <source>
        <dbReference type="ARBA" id="ARBA00022454"/>
    </source>
</evidence>
<feature type="coiled-coil region" evidence="13">
    <location>
        <begin position="317"/>
        <end position="351"/>
    </location>
</feature>
<feature type="region of interest" description="Disordered" evidence="14">
    <location>
        <begin position="277"/>
        <end position="315"/>
    </location>
</feature>
<evidence type="ECO:0000256" key="13">
    <source>
        <dbReference type="SAM" id="Coils"/>
    </source>
</evidence>
<evidence type="ECO:0000256" key="9">
    <source>
        <dbReference type="ARBA" id="ARBA00023212"/>
    </source>
</evidence>
<gene>
    <name evidence="15" type="primary">SPC19</name>
    <name evidence="15" type="ORF">C8034_v003326</name>
</gene>
<feature type="coiled-coil region" evidence="13">
    <location>
        <begin position="249"/>
        <end position="276"/>
    </location>
</feature>
<evidence type="ECO:0000256" key="5">
    <source>
        <dbReference type="ARBA" id="ARBA00016329"/>
    </source>
</evidence>
<evidence type="ECO:0000256" key="7">
    <source>
        <dbReference type="ARBA" id="ARBA00022490"/>
    </source>
</evidence>
<reference evidence="15 16" key="1">
    <citation type="submission" date="2018-11" db="EMBL/GenBank/DDBJ databases">
        <title>Genome sequence and assembly of Colletotrichum sidae.</title>
        <authorList>
            <person name="Gan P."/>
            <person name="Shirasu K."/>
        </authorList>
    </citation>
    <scope>NUCLEOTIDE SEQUENCE [LARGE SCALE GENOMIC DNA]</scope>
    <source>
        <strain evidence="15 16">CBS 518.97</strain>
    </source>
</reference>
<proteinExistence type="inferred from homology"/>
<keyword evidence="8" id="KW-0995">Kinetochore</keyword>
<dbReference type="EMBL" id="QAPF01000158">
    <property type="protein sequence ID" value="TEA14593.1"/>
    <property type="molecule type" value="Genomic_DNA"/>
</dbReference>
<evidence type="ECO:0000256" key="4">
    <source>
        <dbReference type="ARBA" id="ARBA00008952"/>
    </source>
</evidence>
<protein>
    <recommendedName>
        <fullName evidence="5">DASH complex subunit SPC19</fullName>
    </recommendedName>
    <alternativeName>
        <fullName evidence="12">Outer kinetochore protein SPC19</fullName>
    </alternativeName>
</protein>
<evidence type="ECO:0000256" key="12">
    <source>
        <dbReference type="ARBA" id="ARBA00032583"/>
    </source>
</evidence>
<feature type="region of interest" description="Disordered" evidence="14">
    <location>
        <begin position="1"/>
        <end position="34"/>
    </location>
</feature>
<keyword evidence="10" id="KW-0539">Nucleus</keyword>
<evidence type="ECO:0000313" key="16">
    <source>
        <dbReference type="Proteomes" id="UP000295604"/>
    </source>
</evidence>
<dbReference type="GO" id="GO:0042729">
    <property type="term" value="C:DASH complex"/>
    <property type="evidence" value="ECO:0007669"/>
    <property type="project" value="InterPro"/>
</dbReference>
<dbReference type="PANTHER" id="PTHR28262">
    <property type="entry name" value="DASH COMPLEX SUBUNIT SPC19"/>
    <property type="match status" value="1"/>
</dbReference>
<accession>A0A4R8TCC2</accession>
<dbReference type="GO" id="GO:0005876">
    <property type="term" value="C:spindle microtubule"/>
    <property type="evidence" value="ECO:0007669"/>
    <property type="project" value="InterPro"/>
</dbReference>
<comment type="caution">
    <text evidence="15">The sequence shown here is derived from an EMBL/GenBank/DDBJ whole genome shotgun (WGS) entry which is preliminary data.</text>
</comment>
<evidence type="ECO:0000256" key="11">
    <source>
        <dbReference type="ARBA" id="ARBA00023328"/>
    </source>
</evidence>
<evidence type="ECO:0000256" key="1">
    <source>
        <dbReference type="ARBA" id="ARBA00004123"/>
    </source>
</evidence>
<keyword evidence="13" id="KW-0175">Coiled coil</keyword>
<evidence type="ECO:0000256" key="8">
    <source>
        <dbReference type="ARBA" id="ARBA00022838"/>
    </source>
</evidence>
<comment type="similarity">
    <text evidence="4">Belongs to the DASH complex SPC19 family.</text>
</comment>
<evidence type="ECO:0000256" key="10">
    <source>
        <dbReference type="ARBA" id="ARBA00023242"/>
    </source>
</evidence>
<organism evidence="15 16">
    <name type="scientific">Colletotrichum sidae</name>
    <dbReference type="NCBI Taxonomy" id="1347389"/>
    <lineage>
        <taxon>Eukaryota</taxon>
        <taxon>Fungi</taxon>
        <taxon>Dikarya</taxon>
        <taxon>Ascomycota</taxon>
        <taxon>Pezizomycotina</taxon>
        <taxon>Sordariomycetes</taxon>
        <taxon>Hypocreomycetidae</taxon>
        <taxon>Glomerellales</taxon>
        <taxon>Glomerellaceae</taxon>
        <taxon>Colletotrichum</taxon>
        <taxon>Colletotrichum orbiculare species complex</taxon>
    </lineage>
</organism>
<comment type="subcellular location">
    <subcellularLocation>
        <location evidence="3">Chromosome</location>
        <location evidence="3">Centromere</location>
        <location evidence="3">Kinetochore</location>
    </subcellularLocation>
    <subcellularLocation>
        <location evidence="2">Cytoplasm</location>
        <location evidence="2">Cytoskeleton</location>
        <location evidence="2">Spindle</location>
    </subcellularLocation>
    <subcellularLocation>
        <location evidence="1">Nucleus</location>
    </subcellularLocation>
</comment>
<dbReference type="InterPro" id="IPR013251">
    <property type="entry name" value="DASH_Spc19"/>
</dbReference>
<keyword evidence="6" id="KW-0158">Chromosome</keyword>
<sequence>MRASSTTTLCGELPGNSIDNSPRLTWPSPRPHRDGLCAPAISGHVTRDTPALDKLPEPRYLTQLLTVRPPVLYQVGALSNVGTGQRHTNKTRPIQTSSFPAKHFSKTKKTSIVTIAETQTNAVGSQPVGNNATFTAHTSHDSLRETPAGPLVLLPSKPPGKQRIEPTLPRKMSASQNAATYADCVASLRSSLDFLQSSVATLETGVSDLPRAASVLRPTRHFELIPQPTLAAAEASLRDEIGPHIALLLDRADAQIDRRERRIETLKARCELLQGRLSQPGDDADDGDGRQKSKNSSAAKKNRNGKRILDGESGLRARAVRQRREGLEYSVERLELEVLTKERELRKRLEKA</sequence>
<dbReference type="Proteomes" id="UP000295604">
    <property type="component" value="Unassembled WGS sequence"/>
</dbReference>
<dbReference type="PANTHER" id="PTHR28262:SF1">
    <property type="entry name" value="DASH COMPLEX SUBUNIT SPC19"/>
    <property type="match status" value="1"/>
</dbReference>
<evidence type="ECO:0000313" key="15">
    <source>
        <dbReference type="EMBL" id="TEA14593.1"/>
    </source>
</evidence>
<name>A0A4R8TCC2_9PEZI</name>
<keyword evidence="7" id="KW-0963">Cytoplasm</keyword>
<keyword evidence="9" id="KW-0206">Cytoskeleton</keyword>